<keyword evidence="8" id="KW-1185">Reference proteome</keyword>
<dbReference type="Pfam" id="PF00380">
    <property type="entry name" value="Ribosomal_S9"/>
    <property type="match status" value="1"/>
</dbReference>
<dbReference type="NCBIfam" id="NF001099">
    <property type="entry name" value="PRK00132.1"/>
    <property type="match status" value="1"/>
</dbReference>
<name>A0A0B7N2E2_9FUNG</name>
<evidence type="ECO:0000313" key="8">
    <source>
        <dbReference type="Proteomes" id="UP000054107"/>
    </source>
</evidence>
<dbReference type="PANTHER" id="PTHR21569">
    <property type="entry name" value="RIBOSOMAL PROTEIN S9"/>
    <property type="match status" value="1"/>
</dbReference>
<evidence type="ECO:0000256" key="4">
    <source>
        <dbReference type="ARBA" id="ARBA00039318"/>
    </source>
</evidence>
<dbReference type="InterPro" id="IPR020574">
    <property type="entry name" value="Ribosomal_uS9_CS"/>
</dbReference>
<keyword evidence="3 6" id="KW-0687">Ribonucleoprotein</keyword>
<dbReference type="Gene3D" id="3.30.230.10">
    <property type="match status" value="1"/>
</dbReference>
<reference evidence="7 8" key="1">
    <citation type="submission" date="2014-09" db="EMBL/GenBank/DDBJ databases">
        <authorList>
            <person name="Ellenberger Sabrina"/>
        </authorList>
    </citation>
    <scope>NUCLEOTIDE SEQUENCE [LARGE SCALE GENOMIC DNA]</scope>
    <source>
        <strain evidence="7 8">CBS 412.66</strain>
    </source>
</reference>
<dbReference type="InterPro" id="IPR000754">
    <property type="entry name" value="Ribosomal_uS9"/>
</dbReference>
<dbReference type="SUPFAM" id="SSF54211">
    <property type="entry name" value="Ribosomal protein S5 domain 2-like"/>
    <property type="match status" value="1"/>
</dbReference>
<keyword evidence="2 6" id="KW-0689">Ribosomal protein</keyword>
<protein>
    <recommendedName>
        <fullName evidence="4">Small ribosomal subunit protein uS9m</fullName>
    </recommendedName>
    <alternativeName>
        <fullName evidence="5">37S ribosomal protein S9, mitochondrial</fullName>
    </alternativeName>
</protein>
<evidence type="ECO:0000313" key="7">
    <source>
        <dbReference type="EMBL" id="CEP11557.1"/>
    </source>
</evidence>
<evidence type="ECO:0000256" key="5">
    <source>
        <dbReference type="ARBA" id="ARBA00042623"/>
    </source>
</evidence>
<gene>
    <name evidence="7" type="primary">PARPA_05423.1 scaffold 18190</name>
</gene>
<evidence type="ECO:0000256" key="3">
    <source>
        <dbReference type="ARBA" id="ARBA00023274"/>
    </source>
</evidence>
<organism evidence="7 8">
    <name type="scientific">Parasitella parasitica</name>
    <dbReference type="NCBI Taxonomy" id="35722"/>
    <lineage>
        <taxon>Eukaryota</taxon>
        <taxon>Fungi</taxon>
        <taxon>Fungi incertae sedis</taxon>
        <taxon>Mucoromycota</taxon>
        <taxon>Mucoromycotina</taxon>
        <taxon>Mucoromycetes</taxon>
        <taxon>Mucorales</taxon>
        <taxon>Mucorineae</taxon>
        <taxon>Mucoraceae</taxon>
        <taxon>Parasitella</taxon>
    </lineage>
</organism>
<dbReference type="FunFam" id="3.30.230.10:FF:000001">
    <property type="entry name" value="30S ribosomal protein S9"/>
    <property type="match status" value="1"/>
</dbReference>
<dbReference type="Proteomes" id="UP000054107">
    <property type="component" value="Unassembled WGS sequence"/>
</dbReference>
<dbReference type="InterPro" id="IPR014721">
    <property type="entry name" value="Ribsml_uS5_D2-typ_fold_subgr"/>
</dbReference>
<dbReference type="PANTHER" id="PTHR21569:SF1">
    <property type="entry name" value="SMALL RIBOSOMAL SUBUNIT PROTEIN US9M"/>
    <property type="match status" value="1"/>
</dbReference>
<sequence>MSNLLKFARILPANTLMGLVSRQMVPSMMNVSARRFASNYHQHQHQQHQQQQQNDILQYREKPESLSYFTGNFKYNDLLIELDALYKKFEDWKPTDHIQQVDDSEHVAHNNDKVYSWKLRDKMSELLSIPLTTSQWRKITAHLNTLASLPRPLPASVESILEPYQRFDASNQSSGQVKSRTLDDMGRAYAVGRRKESSARCYLVEGEGKVLVNGLSLDQYFQRSVDRNEVTLPLDVTELKEKYNAWILVKGGGSTGQAQAIKLGLGKALLIHNNELKPALRKAGCITRDPRVVERKKEGQRKARAKYTWVKR</sequence>
<dbReference type="EMBL" id="LN726514">
    <property type="protein sequence ID" value="CEP11557.1"/>
    <property type="molecule type" value="Genomic_DNA"/>
</dbReference>
<dbReference type="InterPro" id="IPR023035">
    <property type="entry name" value="Ribosomal_uS9_bac/plastid"/>
</dbReference>
<dbReference type="PROSITE" id="PS00360">
    <property type="entry name" value="RIBOSOMAL_S9"/>
    <property type="match status" value="1"/>
</dbReference>
<dbReference type="InterPro" id="IPR020568">
    <property type="entry name" value="Ribosomal_Su5_D2-typ_SF"/>
</dbReference>
<evidence type="ECO:0000256" key="1">
    <source>
        <dbReference type="ARBA" id="ARBA00005251"/>
    </source>
</evidence>
<dbReference type="OrthoDB" id="10254627at2759"/>
<accession>A0A0B7N2E2</accession>
<proteinExistence type="inferred from homology"/>
<dbReference type="GO" id="GO:0003735">
    <property type="term" value="F:structural constituent of ribosome"/>
    <property type="evidence" value="ECO:0007669"/>
    <property type="project" value="InterPro"/>
</dbReference>
<evidence type="ECO:0000256" key="2">
    <source>
        <dbReference type="ARBA" id="ARBA00022980"/>
    </source>
</evidence>
<dbReference type="GO" id="GO:0003723">
    <property type="term" value="F:RNA binding"/>
    <property type="evidence" value="ECO:0007669"/>
    <property type="project" value="TreeGrafter"/>
</dbReference>
<dbReference type="AlphaFoldDB" id="A0A0B7N2E2"/>
<evidence type="ECO:0000256" key="6">
    <source>
        <dbReference type="RuleBase" id="RU003815"/>
    </source>
</evidence>
<comment type="similarity">
    <text evidence="1 6">Belongs to the universal ribosomal protein uS9 family.</text>
</comment>
<dbReference type="GO" id="GO:0005763">
    <property type="term" value="C:mitochondrial small ribosomal subunit"/>
    <property type="evidence" value="ECO:0007669"/>
    <property type="project" value="TreeGrafter"/>
</dbReference>
<dbReference type="STRING" id="35722.A0A0B7N2E2"/>
<dbReference type="GO" id="GO:0006412">
    <property type="term" value="P:translation"/>
    <property type="evidence" value="ECO:0007669"/>
    <property type="project" value="InterPro"/>
</dbReference>